<keyword evidence="10" id="KW-1185">Reference proteome</keyword>
<dbReference type="SUPFAM" id="SSF118215">
    <property type="entry name" value="Proton glutamate symport protein"/>
    <property type="match status" value="1"/>
</dbReference>
<evidence type="ECO:0000256" key="7">
    <source>
        <dbReference type="RuleBase" id="RU361216"/>
    </source>
</evidence>
<keyword evidence="6" id="KW-0472">Membrane</keyword>
<evidence type="ECO:0000256" key="1">
    <source>
        <dbReference type="ARBA" id="ARBA00004141"/>
    </source>
</evidence>
<dbReference type="OrthoDB" id="5877963at2759"/>
<dbReference type="EMBL" id="LNIX01000020">
    <property type="protein sequence ID" value="OXA43961.1"/>
    <property type="molecule type" value="Genomic_DNA"/>
</dbReference>
<dbReference type="PRINTS" id="PR00173">
    <property type="entry name" value="EDTRNSPORT"/>
</dbReference>
<dbReference type="AlphaFoldDB" id="A0A226DH79"/>
<keyword evidence="7" id="KW-0769">Symport</keyword>
<dbReference type="Pfam" id="PF00375">
    <property type="entry name" value="SDF"/>
    <property type="match status" value="1"/>
</dbReference>
<gene>
    <name evidence="9" type="ORF">Fcan01_21103</name>
</gene>
<keyword evidence="4" id="KW-0812">Transmembrane</keyword>
<name>A0A226DH79_FOLCA</name>
<protein>
    <recommendedName>
        <fullName evidence="7">Amino acid transporter</fullName>
    </recommendedName>
</protein>
<feature type="region of interest" description="Disordered" evidence="8">
    <location>
        <begin position="531"/>
        <end position="559"/>
    </location>
</feature>
<evidence type="ECO:0000256" key="8">
    <source>
        <dbReference type="SAM" id="MobiDB-lite"/>
    </source>
</evidence>
<dbReference type="Proteomes" id="UP000198287">
    <property type="component" value="Unassembled WGS sequence"/>
</dbReference>
<evidence type="ECO:0000256" key="2">
    <source>
        <dbReference type="ARBA" id="ARBA00006148"/>
    </source>
</evidence>
<evidence type="ECO:0000256" key="3">
    <source>
        <dbReference type="ARBA" id="ARBA00022448"/>
    </source>
</evidence>
<evidence type="ECO:0000313" key="10">
    <source>
        <dbReference type="Proteomes" id="UP000198287"/>
    </source>
</evidence>
<dbReference type="GO" id="GO:0005886">
    <property type="term" value="C:plasma membrane"/>
    <property type="evidence" value="ECO:0007669"/>
    <property type="project" value="TreeGrafter"/>
</dbReference>
<evidence type="ECO:0000256" key="4">
    <source>
        <dbReference type="ARBA" id="ARBA00022692"/>
    </source>
</evidence>
<evidence type="ECO:0000313" key="9">
    <source>
        <dbReference type="EMBL" id="OXA43961.1"/>
    </source>
</evidence>
<keyword evidence="3 7" id="KW-0813">Transport</keyword>
<evidence type="ECO:0000256" key="5">
    <source>
        <dbReference type="ARBA" id="ARBA00022989"/>
    </source>
</evidence>
<comment type="similarity">
    <text evidence="2 7">Belongs to the dicarboxylate/amino acid:cation symporter (DAACS) (TC 2.A.23) family.</text>
</comment>
<proteinExistence type="inferred from homology"/>
<dbReference type="InterPro" id="IPR050746">
    <property type="entry name" value="DAACS"/>
</dbReference>
<reference evidence="9 10" key="1">
    <citation type="submission" date="2015-12" db="EMBL/GenBank/DDBJ databases">
        <title>The genome of Folsomia candida.</title>
        <authorList>
            <person name="Faddeeva A."/>
            <person name="Derks M.F."/>
            <person name="Anvar Y."/>
            <person name="Smit S."/>
            <person name="Van Straalen N."/>
            <person name="Roelofs D."/>
        </authorList>
    </citation>
    <scope>NUCLEOTIDE SEQUENCE [LARGE SCALE GENOMIC DNA]</scope>
    <source>
        <strain evidence="9 10">VU population</strain>
        <tissue evidence="9">Whole body</tissue>
    </source>
</reference>
<dbReference type="PANTHER" id="PTHR11958:SF63">
    <property type="entry name" value="AMINO ACID TRANSPORTER"/>
    <property type="match status" value="1"/>
</dbReference>
<dbReference type="GO" id="GO:0015501">
    <property type="term" value="F:glutamate:sodium symporter activity"/>
    <property type="evidence" value="ECO:0007669"/>
    <property type="project" value="TreeGrafter"/>
</dbReference>
<comment type="subcellular location">
    <subcellularLocation>
        <location evidence="1 7">Membrane</location>
        <topology evidence="1 7">Multi-pass membrane protein</topology>
    </subcellularLocation>
</comment>
<comment type="caution">
    <text evidence="9">The sequence shown here is derived from an EMBL/GenBank/DDBJ whole genome shotgun (WGS) entry which is preliminary data.</text>
</comment>
<dbReference type="PANTHER" id="PTHR11958">
    <property type="entry name" value="SODIUM/DICARBOXYLATE SYMPORTER-RELATED"/>
    <property type="match status" value="1"/>
</dbReference>
<dbReference type="InterPro" id="IPR036458">
    <property type="entry name" value="Na:dicarbo_symporter_sf"/>
</dbReference>
<evidence type="ECO:0000256" key="6">
    <source>
        <dbReference type="ARBA" id="ARBA00023136"/>
    </source>
</evidence>
<organism evidence="9 10">
    <name type="scientific">Folsomia candida</name>
    <name type="common">Springtail</name>
    <dbReference type="NCBI Taxonomy" id="158441"/>
    <lineage>
        <taxon>Eukaryota</taxon>
        <taxon>Metazoa</taxon>
        <taxon>Ecdysozoa</taxon>
        <taxon>Arthropoda</taxon>
        <taxon>Hexapoda</taxon>
        <taxon>Collembola</taxon>
        <taxon>Entomobryomorpha</taxon>
        <taxon>Isotomoidea</taxon>
        <taxon>Isotomidae</taxon>
        <taxon>Proisotominae</taxon>
        <taxon>Folsomia</taxon>
    </lineage>
</organism>
<dbReference type="InterPro" id="IPR001991">
    <property type="entry name" value="Na-dicarboxylate_symporter"/>
</dbReference>
<dbReference type="Gene3D" id="1.10.3860.10">
    <property type="entry name" value="Sodium:dicarboxylate symporter"/>
    <property type="match status" value="2"/>
</dbReference>
<keyword evidence="5" id="KW-1133">Transmembrane helix</keyword>
<sequence length="559" mass="59648">MGLIKNPRVAAFLAGGTFFTIQTIIGVSIGIGLGFGLRETDVVWHQRNVMYLTFVGDLFIRTLSALILPLIVSSLIDAVGSMDLSLSKKIGTQALVFYLATTAVAAVLGIILAVIVRPGDHSSIDSGDECTASESSTVDVLLDLVRNVFPDNLVGAAMEVTTTVVDRSNASLNYDESPLELTMTPGKNMMGLVVFSLVLGVVLGNMGEAGKPVLYFFKSLGEASLLITSKVVMVSPLAICFLIAGQLVKQDDIGAVFQNIAWYFATVMGGLAIHGCLILPGLYILLTRTNPLPFFANMFEALATAFGTASSSATLPVTMRCLEEKNKVDVRVSRFVIPIGATVNMNGTALYLPVGAIYIAQLCGRTLGFGELFDQYRDKCGGSRDPTSGDDHIDDGAGVGGSAGRLHGVHHAVSKKCKKCEVQNLQESAKNMRHPALYEVCAAGVVSCALHIFQVKIFISARNYLLVLTSCPPETLQTATCDDDNLIWNIVDWLLERFRTAVNVLGDSIGAGIVAHMSKADLAKIDAAAEERRAMEEMEQGGVNSPSSPPPYQDGKDAV</sequence>
<accession>A0A226DH79</accession>
<dbReference type="GO" id="GO:0005313">
    <property type="term" value="F:L-glutamate transmembrane transporter activity"/>
    <property type="evidence" value="ECO:0007669"/>
    <property type="project" value="TreeGrafter"/>
</dbReference>
<dbReference type="GO" id="GO:0015175">
    <property type="term" value="F:neutral L-amino acid transmembrane transporter activity"/>
    <property type="evidence" value="ECO:0007669"/>
    <property type="project" value="TreeGrafter"/>
</dbReference>